<comment type="caution">
    <text evidence="12">The sequence shown here is derived from an EMBL/GenBank/DDBJ whole genome shotgun (WGS) entry which is preliminary data.</text>
</comment>
<evidence type="ECO:0000259" key="11">
    <source>
        <dbReference type="PROSITE" id="PS50262"/>
    </source>
</evidence>
<dbReference type="GO" id="GO:0005886">
    <property type="term" value="C:plasma membrane"/>
    <property type="evidence" value="ECO:0007669"/>
    <property type="project" value="UniProtKB-SubCell"/>
</dbReference>
<dbReference type="OrthoDB" id="5981855at2759"/>
<evidence type="ECO:0000256" key="4">
    <source>
        <dbReference type="ARBA" id="ARBA00022692"/>
    </source>
</evidence>
<dbReference type="Pfam" id="PF00001">
    <property type="entry name" value="7tm_1"/>
    <property type="match status" value="1"/>
</dbReference>
<dbReference type="InterPro" id="IPR000276">
    <property type="entry name" value="GPCR_Rhodpsn"/>
</dbReference>
<dbReference type="InterPro" id="IPR001681">
    <property type="entry name" value="Neurokn_rcpt"/>
</dbReference>
<name>A0A8K0P297_LADFU</name>
<reference evidence="12" key="1">
    <citation type="submission" date="2013-04" db="EMBL/GenBank/DDBJ databases">
        <authorList>
            <person name="Qu J."/>
            <person name="Murali S.C."/>
            <person name="Bandaranaike D."/>
            <person name="Bellair M."/>
            <person name="Blankenburg K."/>
            <person name="Chao H."/>
            <person name="Dinh H."/>
            <person name="Doddapaneni H."/>
            <person name="Downs B."/>
            <person name="Dugan-Rocha S."/>
            <person name="Elkadiri S."/>
            <person name="Gnanaolivu R.D."/>
            <person name="Hernandez B."/>
            <person name="Javaid M."/>
            <person name="Jayaseelan J.C."/>
            <person name="Lee S."/>
            <person name="Li M."/>
            <person name="Ming W."/>
            <person name="Munidasa M."/>
            <person name="Muniz J."/>
            <person name="Nguyen L."/>
            <person name="Ongeri F."/>
            <person name="Osuji N."/>
            <person name="Pu L.-L."/>
            <person name="Puazo M."/>
            <person name="Qu C."/>
            <person name="Quiroz J."/>
            <person name="Raj R."/>
            <person name="Weissenberger G."/>
            <person name="Xin Y."/>
            <person name="Zou X."/>
            <person name="Han Y."/>
            <person name="Richards S."/>
            <person name="Worley K."/>
            <person name="Muzny D."/>
            <person name="Gibbs R."/>
        </authorList>
    </citation>
    <scope>NUCLEOTIDE SEQUENCE</scope>
    <source>
        <strain evidence="12">Sampled in the wild</strain>
    </source>
</reference>
<organism evidence="12 13">
    <name type="scientific">Ladona fulva</name>
    <name type="common">Scarce chaser dragonfly</name>
    <name type="synonym">Libellula fulva</name>
    <dbReference type="NCBI Taxonomy" id="123851"/>
    <lineage>
        <taxon>Eukaryota</taxon>
        <taxon>Metazoa</taxon>
        <taxon>Ecdysozoa</taxon>
        <taxon>Arthropoda</taxon>
        <taxon>Hexapoda</taxon>
        <taxon>Insecta</taxon>
        <taxon>Pterygota</taxon>
        <taxon>Palaeoptera</taxon>
        <taxon>Odonata</taxon>
        <taxon>Epiprocta</taxon>
        <taxon>Anisoptera</taxon>
        <taxon>Libelluloidea</taxon>
        <taxon>Libellulidae</taxon>
        <taxon>Ladona</taxon>
    </lineage>
</organism>
<comment type="similarity">
    <text evidence="2">Belongs to the G-protein coupled receptor 1 family.</text>
</comment>
<gene>
    <name evidence="12" type="ORF">J437_LFUL012590</name>
</gene>
<feature type="transmembrane region" description="Helical" evidence="10">
    <location>
        <begin position="20"/>
        <end position="38"/>
    </location>
</feature>
<dbReference type="PRINTS" id="PR00237">
    <property type="entry name" value="GPCRRHODOPSN"/>
</dbReference>
<evidence type="ECO:0000313" key="12">
    <source>
        <dbReference type="EMBL" id="KAG8233165.1"/>
    </source>
</evidence>
<evidence type="ECO:0000256" key="1">
    <source>
        <dbReference type="ARBA" id="ARBA00004651"/>
    </source>
</evidence>
<evidence type="ECO:0000313" key="13">
    <source>
        <dbReference type="Proteomes" id="UP000792457"/>
    </source>
</evidence>
<accession>A0A8K0P297</accession>
<feature type="transmembrane region" description="Helical" evidence="10">
    <location>
        <begin position="58"/>
        <end position="81"/>
    </location>
</feature>
<evidence type="ECO:0000256" key="10">
    <source>
        <dbReference type="SAM" id="Phobius"/>
    </source>
</evidence>
<dbReference type="InterPro" id="IPR017452">
    <property type="entry name" value="GPCR_Rhodpsn_7TM"/>
</dbReference>
<evidence type="ECO:0000256" key="3">
    <source>
        <dbReference type="ARBA" id="ARBA00022475"/>
    </source>
</evidence>
<keyword evidence="6" id="KW-0297">G-protein coupled receptor</keyword>
<dbReference type="PANTHER" id="PTHR46925">
    <property type="entry name" value="G-PROTEIN COUPLED RECEPTOR TKR-1-RELATED"/>
    <property type="match status" value="1"/>
</dbReference>
<comment type="subcellular location">
    <subcellularLocation>
        <location evidence="1">Cell membrane</location>
        <topology evidence="1">Multi-pass membrane protein</topology>
    </subcellularLocation>
</comment>
<evidence type="ECO:0000256" key="9">
    <source>
        <dbReference type="ARBA" id="ARBA00023224"/>
    </source>
</evidence>
<dbReference type="PANTHER" id="PTHR46925:SF2">
    <property type="entry name" value="G-PROTEIN COUPLED RECEPTOR TKR-1-RELATED"/>
    <property type="match status" value="1"/>
</dbReference>
<dbReference type="Gene3D" id="1.20.1070.10">
    <property type="entry name" value="Rhodopsin 7-helix transmembrane proteins"/>
    <property type="match status" value="1"/>
</dbReference>
<evidence type="ECO:0000256" key="6">
    <source>
        <dbReference type="ARBA" id="ARBA00023040"/>
    </source>
</evidence>
<evidence type="ECO:0000256" key="2">
    <source>
        <dbReference type="ARBA" id="ARBA00010663"/>
    </source>
</evidence>
<evidence type="ECO:0000256" key="8">
    <source>
        <dbReference type="ARBA" id="ARBA00023170"/>
    </source>
</evidence>
<keyword evidence="4 10" id="KW-0812">Transmembrane</keyword>
<reference evidence="12" key="2">
    <citation type="submission" date="2017-10" db="EMBL/GenBank/DDBJ databases">
        <title>Ladona fulva Genome sequencing and assembly.</title>
        <authorList>
            <person name="Murali S."/>
            <person name="Richards S."/>
            <person name="Bandaranaike D."/>
            <person name="Bellair M."/>
            <person name="Blankenburg K."/>
            <person name="Chao H."/>
            <person name="Dinh H."/>
            <person name="Doddapaneni H."/>
            <person name="Dugan-Rocha S."/>
            <person name="Elkadiri S."/>
            <person name="Gnanaolivu R."/>
            <person name="Hernandez B."/>
            <person name="Skinner E."/>
            <person name="Javaid M."/>
            <person name="Lee S."/>
            <person name="Li M."/>
            <person name="Ming W."/>
            <person name="Munidasa M."/>
            <person name="Muniz J."/>
            <person name="Nguyen L."/>
            <person name="Hughes D."/>
            <person name="Osuji N."/>
            <person name="Pu L.-L."/>
            <person name="Puazo M."/>
            <person name="Qu C."/>
            <person name="Quiroz J."/>
            <person name="Raj R."/>
            <person name="Weissenberger G."/>
            <person name="Xin Y."/>
            <person name="Zou X."/>
            <person name="Han Y."/>
            <person name="Worley K."/>
            <person name="Muzny D."/>
            <person name="Gibbs R."/>
        </authorList>
    </citation>
    <scope>NUCLEOTIDE SEQUENCE</scope>
    <source>
        <strain evidence="12">Sampled in the wild</strain>
    </source>
</reference>
<keyword evidence="3" id="KW-1003">Cell membrane</keyword>
<dbReference type="GO" id="GO:0004995">
    <property type="term" value="F:tachykinin receptor activity"/>
    <property type="evidence" value="ECO:0007669"/>
    <property type="project" value="InterPro"/>
</dbReference>
<keyword evidence="5 10" id="KW-1133">Transmembrane helix</keyword>
<dbReference type="SUPFAM" id="SSF81321">
    <property type="entry name" value="Family A G protein-coupled receptor-like"/>
    <property type="match status" value="1"/>
</dbReference>
<dbReference type="AlphaFoldDB" id="A0A8K0P297"/>
<sequence>MIRSLSQSYTHSLGTLKAKVVRMFIIIVAIFAICWLPYHSYFIYTHHHRSVAYTKYVQHLYLAFYWLAMCNSMVNPLIYYWMNARLNLALLESRRKVADVLFLKKLFSNRIDCPKSSAELGLQCQPACEGACPHFMIPFVDNATINSIRKITYY</sequence>
<feature type="domain" description="G-protein coupled receptors family 1 profile" evidence="11">
    <location>
        <begin position="1"/>
        <end position="79"/>
    </location>
</feature>
<keyword evidence="13" id="KW-1185">Reference proteome</keyword>
<keyword evidence="8" id="KW-0675">Receptor</keyword>
<dbReference type="EMBL" id="KZ308691">
    <property type="protein sequence ID" value="KAG8233165.1"/>
    <property type="molecule type" value="Genomic_DNA"/>
</dbReference>
<dbReference type="Proteomes" id="UP000792457">
    <property type="component" value="Unassembled WGS sequence"/>
</dbReference>
<protein>
    <recommendedName>
        <fullName evidence="11">G-protein coupled receptors family 1 profile domain-containing protein</fullName>
    </recommendedName>
</protein>
<evidence type="ECO:0000256" key="7">
    <source>
        <dbReference type="ARBA" id="ARBA00023136"/>
    </source>
</evidence>
<dbReference type="PROSITE" id="PS50262">
    <property type="entry name" value="G_PROTEIN_RECEP_F1_2"/>
    <property type="match status" value="1"/>
</dbReference>
<keyword evidence="7 10" id="KW-0472">Membrane</keyword>
<keyword evidence="9" id="KW-0807">Transducer</keyword>
<proteinExistence type="inferred from homology"/>
<evidence type="ECO:0000256" key="5">
    <source>
        <dbReference type="ARBA" id="ARBA00022989"/>
    </source>
</evidence>